<gene>
    <name evidence="1" type="ORF">IXO792_11190</name>
</gene>
<dbReference type="Proteomes" id="UP000187097">
    <property type="component" value="Chromosome"/>
</dbReference>
<protein>
    <submittedName>
        <fullName evidence="1">Uncharacterized protein</fullName>
    </submittedName>
</protein>
<dbReference type="EMBL" id="CP047493">
    <property type="protein sequence ID" value="UXW01528.1"/>
    <property type="molecule type" value="Genomic_DNA"/>
</dbReference>
<sequence>MDAATVLTRTYLQRVPRWWAGKDPAAKPQISCFPPDRPASCWTGWLNRRAPCRQHLADNCPTLEEAPGALAPRETAAAQCLAAQHTNRCLLPAAEAQPPPCPRRRDTGTISARRLHWCGCLPG</sequence>
<organism evidence="1 2">
    <name type="scientific">Xanthomonas oryzae pv. oryzae</name>
    <dbReference type="NCBI Taxonomy" id="64187"/>
    <lineage>
        <taxon>Bacteria</taxon>
        <taxon>Pseudomonadati</taxon>
        <taxon>Pseudomonadota</taxon>
        <taxon>Gammaproteobacteria</taxon>
        <taxon>Lysobacterales</taxon>
        <taxon>Lysobacteraceae</taxon>
        <taxon>Xanthomonas</taxon>
    </lineage>
</organism>
<dbReference type="AlphaFoldDB" id="A0AAJ5SNX8"/>
<evidence type="ECO:0000313" key="2">
    <source>
        <dbReference type="Proteomes" id="UP000187097"/>
    </source>
</evidence>
<proteinExistence type="predicted"/>
<reference evidence="1" key="2">
    <citation type="submission" date="2020-01" db="EMBL/GenBank/DDBJ databases">
        <title>Complete genome investigation of Xanthomonas oryzae strains.</title>
        <authorList>
            <person name="Kaur A."/>
            <person name="Bansal K."/>
            <person name="Patil P.B."/>
        </authorList>
    </citation>
    <scope>NUCLEOTIDE SEQUENCE</scope>
    <source>
        <strain evidence="1">IXO792</strain>
    </source>
</reference>
<evidence type="ECO:0000313" key="1">
    <source>
        <dbReference type="EMBL" id="UXW01528.1"/>
    </source>
</evidence>
<reference evidence="1" key="1">
    <citation type="submission" date="2015-01" db="EMBL/GenBank/DDBJ databases">
        <authorList>
            <person name="Midha S."/>
            <person name="Anil M.G."/>
            <person name="Mishra D."/>
            <person name="Brahma K."/>
            <person name="Laha G.S."/>
            <person name="Sundaram R.M."/>
            <person name="Sonti R.V."/>
            <person name="Patil P.B."/>
        </authorList>
    </citation>
    <scope>NUCLEOTIDE SEQUENCE</scope>
    <source>
        <strain evidence="1">IXO792</strain>
    </source>
</reference>
<name>A0AAJ5SNX8_XANOO</name>
<accession>A0AAJ5SNX8</accession>